<keyword evidence="2" id="KW-1185">Reference proteome</keyword>
<evidence type="ECO:0000313" key="2">
    <source>
        <dbReference type="Proteomes" id="UP000467105"/>
    </source>
</evidence>
<dbReference type="RefSeq" id="WP_085268855.1">
    <property type="nucleotide sequence ID" value="NZ_AP022614.1"/>
</dbReference>
<protein>
    <submittedName>
        <fullName evidence="1">Uncharacterized protein</fullName>
    </submittedName>
</protein>
<evidence type="ECO:0000313" key="1">
    <source>
        <dbReference type="EMBL" id="BBZ43129.1"/>
    </source>
</evidence>
<dbReference type="EMBL" id="AP022614">
    <property type="protein sequence ID" value="BBZ43129.1"/>
    <property type="molecule type" value="Genomic_DNA"/>
</dbReference>
<accession>A0A7I7YN69</accession>
<gene>
    <name evidence="1" type="ORF">MPRM_04100</name>
</gene>
<proteinExistence type="predicted"/>
<dbReference type="AlphaFoldDB" id="A0A7I7YN69"/>
<dbReference type="OrthoDB" id="9979436at2"/>
<organism evidence="1 2">
    <name type="scientific">Mycobacterium parmense</name>
    <dbReference type="NCBI Taxonomy" id="185642"/>
    <lineage>
        <taxon>Bacteria</taxon>
        <taxon>Bacillati</taxon>
        <taxon>Actinomycetota</taxon>
        <taxon>Actinomycetes</taxon>
        <taxon>Mycobacteriales</taxon>
        <taxon>Mycobacteriaceae</taxon>
        <taxon>Mycobacterium</taxon>
        <taxon>Mycobacterium simiae complex</taxon>
    </lineage>
</organism>
<name>A0A7I7YN69_9MYCO</name>
<dbReference type="Proteomes" id="UP000467105">
    <property type="component" value="Chromosome"/>
</dbReference>
<reference evidence="1 2" key="1">
    <citation type="journal article" date="2019" name="Emerg. Microbes Infect.">
        <title>Comprehensive subspecies identification of 175 nontuberculous mycobacteria species based on 7547 genomic profiles.</title>
        <authorList>
            <person name="Matsumoto Y."/>
            <person name="Kinjo T."/>
            <person name="Motooka D."/>
            <person name="Nabeya D."/>
            <person name="Jung N."/>
            <person name="Uechi K."/>
            <person name="Horii T."/>
            <person name="Iida T."/>
            <person name="Fujita J."/>
            <person name="Nakamura S."/>
        </authorList>
    </citation>
    <scope>NUCLEOTIDE SEQUENCE [LARGE SCALE GENOMIC DNA]</scope>
    <source>
        <strain evidence="1 2">JCM 14742</strain>
    </source>
</reference>
<sequence length="131" mass="14368">MSKKDSTPGTLTLMVAAEDDTLGDDDMIDEHRVYTPLLQGVESASVVGFLPFRRAAPKREGKTKDVELDKVKGRLYAIQGELETLLKDLPDLQESPFRLKEVEVGLSLNAEGHIGIATIGSEISLSLRFAR</sequence>